<dbReference type="RefSeq" id="WP_036137881.1">
    <property type="nucleotide sequence ID" value="NZ_AUHT01000011.1"/>
</dbReference>
<evidence type="ECO:0000313" key="3">
    <source>
        <dbReference type="Proteomes" id="UP000030003"/>
    </source>
</evidence>
<feature type="region of interest" description="Disordered" evidence="1">
    <location>
        <begin position="1"/>
        <end position="75"/>
    </location>
</feature>
<sequence>MNEQHERDRQDAGSTPASEGPGDRARDESGDREAAEGPPNPSDQKAGLDREVGDINDPDDDGALPGRMGGGLAGG</sequence>
<accession>A0A0A0M7U9</accession>
<gene>
    <name evidence="2" type="ORF">N791_05210</name>
</gene>
<dbReference type="STRING" id="1385515.GCA_000423325_02201"/>
<reference evidence="2 3" key="1">
    <citation type="submission" date="2013-08" db="EMBL/GenBank/DDBJ databases">
        <title>Genomic analysis of Lysobacter defluvii.</title>
        <authorList>
            <person name="Wang Q."/>
            <person name="Wang G."/>
        </authorList>
    </citation>
    <scope>NUCLEOTIDE SEQUENCE [LARGE SCALE GENOMIC DNA]</scope>
    <source>
        <strain evidence="2 3">IMMIB APB-9</strain>
    </source>
</reference>
<feature type="compositionally biased region" description="Basic and acidic residues" evidence="1">
    <location>
        <begin position="21"/>
        <end position="35"/>
    </location>
</feature>
<protein>
    <submittedName>
        <fullName evidence="2">Uncharacterized protein</fullName>
    </submittedName>
</protein>
<name>A0A0A0M7U9_9GAMM</name>
<feature type="compositionally biased region" description="Basic and acidic residues" evidence="1">
    <location>
        <begin position="1"/>
        <end position="11"/>
    </location>
</feature>
<dbReference type="Proteomes" id="UP000030003">
    <property type="component" value="Unassembled WGS sequence"/>
</dbReference>
<proteinExistence type="predicted"/>
<comment type="caution">
    <text evidence="2">The sequence shown here is derived from an EMBL/GenBank/DDBJ whole genome shotgun (WGS) entry which is preliminary data.</text>
</comment>
<keyword evidence="3" id="KW-1185">Reference proteome</keyword>
<dbReference type="AlphaFoldDB" id="A0A0A0M7U9"/>
<organism evidence="2 3">
    <name type="scientific">Lysobacter defluvii IMMIB APB-9 = DSM 18482</name>
    <dbReference type="NCBI Taxonomy" id="1385515"/>
    <lineage>
        <taxon>Bacteria</taxon>
        <taxon>Pseudomonadati</taxon>
        <taxon>Pseudomonadota</taxon>
        <taxon>Gammaproteobacteria</taxon>
        <taxon>Lysobacterales</taxon>
        <taxon>Lysobacteraceae</taxon>
        <taxon>Novilysobacter</taxon>
    </lineage>
</organism>
<evidence type="ECO:0000313" key="2">
    <source>
        <dbReference type="EMBL" id="KGO98087.1"/>
    </source>
</evidence>
<dbReference type="EMBL" id="AVBH01000133">
    <property type="protein sequence ID" value="KGO98087.1"/>
    <property type="molecule type" value="Genomic_DNA"/>
</dbReference>
<evidence type="ECO:0000256" key="1">
    <source>
        <dbReference type="SAM" id="MobiDB-lite"/>
    </source>
</evidence>